<protein>
    <recommendedName>
        <fullName evidence="7">SUMO-activating enzyme subunit 1</fullName>
    </recommendedName>
    <alternativeName>
        <fullName evidence="8">Ubiquitin-like 1-activating enzyme E1A</fullName>
    </alternativeName>
</protein>
<feature type="domain" description="THIF-type NAD/FAD binding fold" evidence="9">
    <location>
        <begin position="17"/>
        <end position="330"/>
    </location>
</feature>
<evidence type="ECO:0000259" key="9">
    <source>
        <dbReference type="Pfam" id="PF00899"/>
    </source>
</evidence>
<keyword evidence="10" id="KW-1185">Reference proteome</keyword>
<dbReference type="PANTHER" id="PTHR10953">
    <property type="entry name" value="UBIQUITIN-ACTIVATING ENZYME E1"/>
    <property type="match status" value="1"/>
</dbReference>
<evidence type="ECO:0000256" key="1">
    <source>
        <dbReference type="ARBA" id="ARBA00004123"/>
    </source>
</evidence>
<dbReference type="InterPro" id="IPR000011">
    <property type="entry name" value="UBQ/SUMO-activ_enz_E1-like"/>
</dbReference>
<comment type="subcellular location">
    <subcellularLocation>
        <location evidence="1">Nucleus</location>
    </subcellularLocation>
</comment>
<evidence type="ECO:0000256" key="5">
    <source>
        <dbReference type="ARBA" id="ARBA00023242"/>
    </source>
</evidence>
<dbReference type="GO" id="GO:0005737">
    <property type="term" value="C:cytoplasm"/>
    <property type="evidence" value="ECO:0007669"/>
    <property type="project" value="TreeGrafter"/>
</dbReference>
<dbReference type="Gene3D" id="3.40.50.720">
    <property type="entry name" value="NAD(P)-binding Rossmann-like Domain"/>
    <property type="match status" value="1"/>
</dbReference>
<comment type="subunit">
    <text evidence="6">Heterodimer of SAE1 and UBA2/SAE2. The heterodimer corresponds to the two domains that are encoded on a single polypeptide chain in ubiquitin-activating enzyme E1. Interacts with UBE2I.</text>
</comment>
<dbReference type="InterPro" id="IPR000594">
    <property type="entry name" value="ThiF_NAD_FAD-bd"/>
</dbReference>
<dbReference type="FunFam" id="3.40.50.720:FF:000744">
    <property type="entry name" value="Smt3 activating enzyme 1"/>
    <property type="match status" value="1"/>
</dbReference>
<keyword evidence="4" id="KW-0833">Ubl conjugation pathway</keyword>
<dbReference type="GO" id="GO:0031510">
    <property type="term" value="C:SUMO activating enzyme complex"/>
    <property type="evidence" value="ECO:0007669"/>
    <property type="project" value="TreeGrafter"/>
</dbReference>
<dbReference type="SUPFAM" id="SSF69572">
    <property type="entry name" value="Activating enzymes of the ubiquitin-like proteins"/>
    <property type="match status" value="1"/>
</dbReference>
<dbReference type="PRINTS" id="PR01849">
    <property type="entry name" value="UBIQUITINACT"/>
</dbReference>
<sequence length="340" mass="38243">MVEQKEMNLTEDEAALYDRQIRLWGLDAQKRLRAARVLLIGLQGLGAEIAKNIVLAGIKSLTLMDHTVVTEEDACSQFLIPRSKIGENRAEASVERTALLNPMVEVTADSSDIAEKDETFFQNFDVVCATNLIKDQLLRINSICHENKIKFFAGDVFGYHGFMFADLNEHEYAEETIKKKKESGEASAKKAKMQEEETVVSKKSMSFVRLKEALAVDWSSENMSKLLKKVPKTFFIIQVLLRFRAQYKRDPSPKSKEEDIVNLLKLRDQVLEELKISKDFVDDSFASYCFAELSPVCAIVGGVFGQEIIKAVSQKDAPHNNFFFFNGLDGSGMVDCIGNS</sequence>
<dbReference type="InterPro" id="IPR035985">
    <property type="entry name" value="Ubiquitin-activating_enz"/>
</dbReference>
<evidence type="ECO:0000313" key="10">
    <source>
        <dbReference type="Proteomes" id="UP000085678"/>
    </source>
</evidence>
<name>A0A1S3IQB3_LINAN</name>
<proteinExistence type="inferred from homology"/>
<evidence type="ECO:0000256" key="6">
    <source>
        <dbReference type="ARBA" id="ARBA00026003"/>
    </source>
</evidence>
<dbReference type="Proteomes" id="UP000085678">
    <property type="component" value="Unplaced"/>
</dbReference>
<dbReference type="GO" id="GO:0016925">
    <property type="term" value="P:protein sumoylation"/>
    <property type="evidence" value="ECO:0007669"/>
    <property type="project" value="TreeGrafter"/>
</dbReference>
<dbReference type="Pfam" id="PF00899">
    <property type="entry name" value="ThiF"/>
    <property type="match status" value="1"/>
</dbReference>
<keyword evidence="5" id="KW-0539">Nucleus</keyword>
<evidence type="ECO:0000256" key="4">
    <source>
        <dbReference type="ARBA" id="ARBA00022786"/>
    </source>
</evidence>
<reference evidence="11" key="1">
    <citation type="submission" date="2025-08" db="UniProtKB">
        <authorList>
            <consortium name="RefSeq"/>
        </authorList>
    </citation>
    <scope>IDENTIFICATION</scope>
    <source>
        <tissue evidence="11">Gonads</tissue>
    </source>
</reference>
<dbReference type="OrthoDB" id="412647at2759"/>
<dbReference type="CDD" id="cd01492">
    <property type="entry name" value="Aos1_SUMO"/>
    <property type="match status" value="1"/>
</dbReference>
<evidence type="ECO:0000256" key="8">
    <source>
        <dbReference type="ARBA" id="ARBA00044354"/>
    </source>
</evidence>
<accession>A0A1S3IQB3</accession>
<dbReference type="InterPro" id="IPR045886">
    <property type="entry name" value="ThiF/MoeB/HesA"/>
</dbReference>
<dbReference type="PANTHER" id="PTHR10953:SF162">
    <property type="entry name" value="SUMO-ACTIVATING ENZYME SUBUNIT 1"/>
    <property type="match status" value="1"/>
</dbReference>
<evidence type="ECO:0000256" key="2">
    <source>
        <dbReference type="ARBA" id="ARBA00004718"/>
    </source>
</evidence>
<evidence type="ECO:0000256" key="3">
    <source>
        <dbReference type="ARBA" id="ARBA00005673"/>
    </source>
</evidence>
<dbReference type="GeneID" id="106166394"/>
<comment type="similarity">
    <text evidence="3">Belongs to the ubiquitin-activating E1 family.</text>
</comment>
<evidence type="ECO:0000313" key="11">
    <source>
        <dbReference type="RefSeq" id="XP_013400407.1"/>
    </source>
</evidence>
<organism evidence="10 11">
    <name type="scientific">Lingula anatina</name>
    <name type="common">Brachiopod</name>
    <name type="synonym">Lingula unguis</name>
    <dbReference type="NCBI Taxonomy" id="7574"/>
    <lineage>
        <taxon>Eukaryota</taxon>
        <taxon>Metazoa</taxon>
        <taxon>Spiralia</taxon>
        <taxon>Lophotrochozoa</taxon>
        <taxon>Brachiopoda</taxon>
        <taxon>Linguliformea</taxon>
        <taxon>Lingulata</taxon>
        <taxon>Lingulida</taxon>
        <taxon>Linguloidea</taxon>
        <taxon>Lingulidae</taxon>
        <taxon>Lingula</taxon>
    </lineage>
</organism>
<evidence type="ECO:0000256" key="7">
    <source>
        <dbReference type="ARBA" id="ARBA00044187"/>
    </source>
</evidence>
<dbReference type="GO" id="GO:0019948">
    <property type="term" value="F:SUMO activating enzyme activity"/>
    <property type="evidence" value="ECO:0007669"/>
    <property type="project" value="TreeGrafter"/>
</dbReference>
<gene>
    <name evidence="11" type="primary">LOC106166394</name>
</gene>
<dbReference type="RefSeq" id="XP_013400407.1">
    <property type="nucleotide sequence ID" value="XM_013544953.1"/>
</dbReference>
<comment type="pathway">
    <text evidence="2">Protein modification; protein sumoylation.</text>
</comment>
<dbReference type="AlphaFoldDB" id="A0A1S3IQB3"/>